<comment type="caution">
    <text evidence="3">The sequence shown here is derived from an EMBL/GenBank/DDBJ whole genome shotgun (WGS) entry which is preliminary data.</text>
</comment>
<dbReference type="OrthoDB" id="435413at2759"/>
<keyword evidence="4" id="KW-1185">Reference proteome</keyword>
<dbReference type="InterPro" id="IPR011990">
    <property type="entry name" value="TPR-like_helical_dom_sf"/>
</dbReference>
<dbReference type="EMBL" id="BRXW01000557">
    <property type="protein sequence ID" value="GMH66074.1"/>
    <property type="molecule type" value="Genomic_DNA"/>
</dbReference>
<dbReference type="AlphaFoldDB" id="A0A9W7A5H1"/>
<sequence length="745" mass="83303">MKLYVHFTPTGNAPHLTQAHTAILKEITPTSTPLTTLAKLFLSHYANKHPTPSPPSSISSTIRFKLDEDYDDFITDLKNVSDGDDLFVFLVRDPLPPAPPPAPPTNPTSPNTKSLLASARQCREQKQYKKARLLLERALKVDPNNVACHRLLSRLSYDIRYYSKTLSNLKNCLEVQDVKDNEYIDDLVLAAKCCIALDEFNKALDYLESATGIIKEGVYTGHKYRLNHAIICMAECHKNLGKLNESAAITEMVIKKDETFVPALINYADVAMMMGKAKDAISILLTCIVKDQNNNEVKALLSKGVSAEGGIEHVKTNLPLDASTAPAYAFLATIVRDEGHLSAATKLIELAFVGSNMSNKSYALNYLHALELEGKFGEGFSMIKRFLKGLAGTMRGSAFGLADGVTDFYKVLERLEDVNGTDKFGNNNKLHTRVKVIEETPTHRGHVIIDGETWWTEIASKASTKHVEYNQEDYDLLAILFTVIKILYHKGNLKLLPDLVKVVEKLRVQSKTEIYRTNIRNENAYYMCATQLLAVPDSLGGEMGGGGGMEKPIYVVGDSHTLSVGWRSIGGRVCVPMIVTGLKHWHLREGSEFYPKKSFHRTVQSIPSGSEVIFIFGEIDCREGLILATEKDRYATHEEGMKTCIDIWMKEAGKVIEEKEFNAWIHPVIPVLEETREIVIHYNRIFKGKVEEEGGRMKWIDVFEKLLRLRGDGGLALKDEYKLDGTHMNPSYLKLVEDCMAGEVS</sequence>
<evidence type="ECO:0000313" key="3">
    <source>
        <dbReference type="EMBL" id="GMH66074.1"/>
    </source>
</evidence>
<feature type="compositionally biased region" description="Pro residues" evidence="2">
    <location>
        <begin position="97"/>
        <end position="107"/>
    </location>
</feature>
<protein>
    <submittedName>
        <fullName evidence="3">Uncharacterized protein</fullName>
    </submittedName>
</protein>
<proteinExistence type="predicted"/>
<dbReference type="SMART" id="SM00028">
    <property type="entry name" value="TPR"/>
    <property type="match status" value="4"/>
</dbReference>
<evidence type="ECO:0000256" key="1">
    <source>
        <dbReference type="PROSITE-ProRule" id="PRU00339"/>
    </source>
</evidence>
<organism evidence="3 4">
    <name type="scientific">Triparma laevis f. longispina</name>
    <dbReference type="NCBI Taxonomy" id="1714387"/>
    <lineage>
        <taxon>Eukaryota</taxon>
        <taxon>Sar</taxon>
        <taxon>Stramenopiles</taxon>
        <taxon>Ochrophyta</taxon>
        <taxon>Bolidophyceae</taxon>
        <taxon>Parmales</taxon>
        <taxon>Triparmaceae</taxon>
        <taxon>Triparma</taxon>
    </lineage>
</organism>
<dbReference type="Proteomes" id="UP001165122">
    <property type="component" value="Unassembled WGS sequence"/>
</dbReference>
<feature type="region of interest" description="Disordered" evidence="2">
    <location>
        <begin position="97"/>
        <end position="117"/>
    </location>
</feature>
<dbReference type="InterPro" id="IPR019734">
    <property type="entry name" value="TPR_rpt"/>
</dbReference>
<reference evidence="4" key="1">
    <citation type="journal article" date="2023" name="Commun. Biol.">
        <title>Genome analysis of Parmales, the sister group of diatoms, reveals the evolutionary specialization of diatoms from phago-mixotrophs to photoautotrophs.</title>
        <authorList>
            <person name="Ban H."/>
            <person name="Sato S."/>
            <person name="Yoshikawa S."/>
            <person name="Yamada K."/>
            <person name="Nakamura Y."/>
            <person name="Ichinomiya M."/>
            <person name="Sato N."/>
            <person name="Blanc-Mathieu R."/>
            <person name="Endo H."/>
            <person name="Kuwata A."/>
            <person name="Ogata H."/>
        </authorList>
    </citation>
    <scope>NUCLEOTIDE SEQUENCE [LARGE SCALE GENOMIC DNA]</scope>
    <source>
        <strain evidence="4">NIES 3700</strain>
    </source>
</reference>
<accession>A0A9W7A5H1</accession>
<dbReference type="Gene3D" id="1.25.40.10">
    <property type="entry name" value="Tetratricopeptide repeat domain"/>
    <property type="match status" value="2"/>
</dbReference>
<keyword evidence="1" id="KW-0802">TPR repeat</keyword>
<name>A0A9W7A5H1_9STRA</name>
<evidence type="ECO:0000256" key="2">
    <source>
        <dbReference type="SAM" id="MobiDB-lite"/>
    </source>
</evidence>
<dbReference type="PROSITE" id="PS50005">
    <property type="entry name" value="TPR"/>
    <property type="match status" value="1"/>
</dbReference>
<feature type="repeat" description="TPR" evidence="1">
    <location>
        <begin position="112"/>
        <end position="145"/>
    </location>
</feature>
<gene>
    <name evidence="3" type="ORF">TrLO_g12450</name>
</gene>
<dbReference type="SUPFAM" id="SSF48452">
    <property type="entry name" value="TPR-like"/>
    <property type="match status" value="1"/>
</dbReference>
<evidence type="ECO:0000313" key="4">
    <source>
        <dbReference type="Proteomes" id="UP001165122"/>
    </source>
</evidence>